<dbReference type="KEGG" id="maes:Ga0123461_1962"/>
<dbReference type="CDD" id="cd07185">
    <property type="entry name" value="OmpA_C-like"/>
    <property type="match status" value="1"/>
</dbReference>
<dbReference type="InterPro" id="IPR036737">
    <property type="entry name" value="OmpA-like_sf"/>
</dbReference>
<organism evidence="8 9">
    <name type="scientific">Mariprofundus aestuarium</name>
    <dbReference type="NCBI Taxonomy" id="1921086"/>
    <lineage>
        <taxon>Bacteria</taxon>
        <taxon>Pseudomonadati</taxon>
        <taxon>Pseudomonadota</taxon>
        <taxon>Candidatius Mariprofundia</taxon>
        <taxon>Mariprofundales</taxon>
        <taxon>Mariprofundaceae</taxon>
        <taxon>Mariprofundus</taxon>
    </lineage>
</organism>
<accession>A0A2K8KZE3</accession>
<dbReference type="InterPro" id="IPR006664">
    <property type="entry name" value="OMP_bac"/>
</dbReference>
<dbReference type="PROSITE" id="PS51257">
    <property type="entry name" value="PROKAR_LIPOPROTEIN"/>
    <property type="match status" value="1"/>
</dbReference>
<evidence type="ECO:0000256" key="5">
    <source>
        <dbReference type="SAM" id="MobiDB-lite"/>
    </source>
</evidence>
<evidence type="ECO:0000256" key="3">
    <source>
        <dbReference type="ARBA" id="ARBA00023237"/>
    </source>
</evidence>
<evidence type="ECO:0000256" key="2">
    <source>
        <dbReference type="ARBA" id="ARBA00023136"/>
    </source>
</evidence>
<feature type="compositionally biased region" description="Polar residues" evidence="5">
    <location>
        <begin position="199"/>
        <end position="208"/>
    </location>
</feature>
<dbReference type="PROSITE" id="PS51123">
    <property type="entry name" value="OMPA_2"/>
    <property type="match status" value="1"/>
</dbReference>
<evidence type="ECO:0000256" key="1">
    <source>
        <dbReference type="ARBA" id="ARBA00004442"/>
    </source>
</evidence>
<dbReference type="InterPro" id="IPR050330">
    <property type="entry name" value="Bact_OuterMem_StrucFunc"/>
</dbReference>
<evidence type="ECO:0000256" key="6">
    <source>
        <dbReference type="SAM" id="SignalP"/>
    </source>
</evidence>
<name>A0A2K8KZE3_MARES</name>
<keyword evidence="9" id="KW-1185">Reference proteome</keyword>
<feature type="signal peptide" evidence="6">
    <location>
        <begin position="1"/>
        <end position="18"/>
    </location>
</feature>
<reference evidence="8 9" key="1">
    <citation type="submission" date="2016-12" db="EMBL/GenBank/DDBJ databases">
        <title>Isolation and genomic insights into novel planktonic Zetaproteobacteria from stratified waters of the Chesapeake Bay.</title>
        <authorList>
            <person name="McAllister S.M."/>
            <person name="Kato S."/>
            <person name="Chan C.S."/>
            <person name="Chiu B.K."/>
            <person name="Field E.K."/>
        </authorList>
    </citation>
    <scope>NUCLEOTIDE SEQUENCE [LARGE SCALE GENOMIC DNA]</scope>
    <source>
        <strain evidence="8 9">CP-5</strain>
    </source>
</reference>
<dbReference type="RefSeq" id="WP_100278142.1">
    <property type="nucleotide sequence ID" value="NZ_CP018799.1"/>
</dbReference>
<evidence type="ECO:0000259" key="7">
    <source>
        <dbReference type="PROSITE" id="PS51123"/>
    </source>
</evidence>
<evidence type="ECO:0000313" key="8">
    <source>
        <dbReference type="EMBL" id="ATX80368.1"/>
    </source>
</evidence>
<dbReference type="AlphaFoldDB" id="A0A2K8KZE3"/>
<dbReference type="InterPro" id="IPR006665">
    <property type="entry name" value="OmpA-like"/>
</dbReference>
<protein>
    <submittedName>
        <fullName evidence="8">Outer membrane protein OmpA</fullName>
    </submittedName>
</protein>
<dbReference type="OrthoDB" id="189250at2"/>
<dbReference type="Pfam" id="PF00691">
    <property type="entry name" value="OmpA"/>
    <property type="match status" value="1"/>
</dbReference>
<dbReference type="Gene3D" id="3.30.1330.60">
    <property type="entry name" value="OmpA-like domain"/>
    <property type="match status" value="1"/>
</dbReference>
<comment type="subcellular location">
    <subcellularLocation>
        <location evidence="1">Cell outer membrane</location>
    </subcellularLocation>
</comment>
<dbReference type="PANTHER" id="PTHR30329:SF21">
    <property type="entry name" value="LIPOPROTEIN YIAD-RELATED"/>
    <property type="match status" value="1"/>
</dbReference>
<proteinExistence type="predicted"/>
<keyword evidence="2 4" id="KW-0472">Membrane</keyword>
<dbReference type="GO" id="GO:0009279">
    <property type="term" value="C:cell outer membrane"/>
    <property type="evidence" value="ECO:0007669"/>
    <property type="project" value="UniProtKB-SubCell"/>
</dbReference>
<dbReference type="SUPFAM" id="SSF103088">
    <property type="entry name" value="OmpA-like"/>
    <property type="match status" value="1"/>
</dbReference>
<dbReference type="PANTHER" id="PTHR30329">
    <property type="entry name" value="STATOR ELEMENT OF FLAGELLAR MOTOR COMPLEX"/>
    <property type="match status" value="1"/>
</dbReference>
<gene>
    <name evidence="8" type="ORF">Ga0123461_1962</name>
</gene>
<dbReference type="PRINTS" id="PR01023">
    <property type="entry name" value="NAFLGMOTY"/>
</dbReference>
<feature type="chain" id="PRO_5014881657" evidence="6">
    <location>
        <begin position="19"/>
        <end position="220"/>
    </location>
</feature>
<feature type="domain" description="OmpA-like" evidence="7">
    <location>
        <begin position="105"/>
        <end position="220"/>
    </location>
</feature>
<dbReference type="PRINTS" id="PR01021">
    <property type="entry name" value="OMPADOMAIN"/>
</dbReference>
<evidence type="ECO:0000256" key="4">
    <source>
        <dbReference type="PROSITE-ProRule" id="PRU00473"/>
    </source>
</evidence>
<keyword evidence="6" id="KW-0732">Signal</keyword>
<keyword evidence="3" id="KW-0998">Cell outer membrane</keyword>
<evidence type="ECO:0000313" key="9">
    <source>
        <dbReference type="Proteomes" id="UP000231701"/>
    </source>
</evidence>
<feature type="region of interest" description="Disordered" evidence="5">
    <location>
        <begin position="189"/>
        <end position="220"/>
    </location>
</feature>
<dbReference type="Proteomes" id="UP000231701">
    <property type="component" value="Chromosome"/>
</dbReference>
<dbReference type="EMBL" id="CP018799">
    <property type="protein sequence ID" value="ATX80368.1"/>
    <property type="molecule type" value="Genomic_DNA"/>
</dbReference>
<sequence>MMKRVMILTASMSLAACASHTNIEIDQLTEARAAVAASKAAGAERCAPKLQAEAVASLYWAAHEYSEHGIHPDENSSLAAKAIAKANEARTQGSKNCAPAPKPAPKVVEVIKLDGINFELNSADLTATSTARLDKAVATLNRRSEINVEVAAHTDSSGSDKYNQVLSERRAASVMDYLVSHGIKADRVNSKGYGESQPIADNSSSEGRAQNRRVELRVMK</sequence>